<reference evidence="3" key="1">
    <citation type="submission" date="2018-05" db="EMBL/GenBank/DDBJ databases">
        <authorList>
            <person name="Cea G.-C."/>
            <person name="William W."/>
        </authorList>
    </citation>
    <scope>NUCLEOTIDE SEQUENCE [LARGE SCALE GENOMIC DNA]</scope>
    <source>
        <strain evidence="3">DB21MT 5</strain>
    </source>
</reference>
<name>A0A330LU48_9GAMM</name>
<dbReference type="KEGG" id="mya:MORIYA_3321"/>
<accession>A0A330LU48</accession>
<protein>
    <submittedName>
        <fullName evidence="2">NAD dependent epimerase/dehydratase family protein</fullName>
    </submittedName>
</protein>
<dbReference type="PANTHER" id="PTHR43245">
    <property type="entry name" value="BIFUNCTIONAL POLYMYXIN RESISTANCE PROTEIN ARNA"/>
    <property type="match status" value="1"/>
</dbReference>
<keyword evidence="3" id="KW-1185">Reference proteome</keyword>
<feature type="domain" description="NAD-dependent epimerase/dehydratase" evidence="1">
    <location>
        <begin position="4"/>
        <end position="207"/>
    </location>
</feature>
<dbReference type="Gene3D" id="3.40.50.720">
    <property type="entry name" value="NAD(P)-binding Rossmann-like Domain"/>
    <property type="match status" value="1"/>
</dbReference>
<evidence type="ECO:0000259" key="1">
    <source>
        <dbReference type="Pfam" id="PF01370"/>
    </source>
</evidence>
<dbReference type="SUPFAM" id="SSF51735">
    <property type="entry name" value="NAD(P)-binding Rossmann-fold domains"/>
    <property type="match status" value="1"/>
</dbReference>
<dbReference type="RefSeq" id="WP_112716662.1">
    <property type="nucleotide sequence ID" value="NZ_LS483250.1"/>
</dbReference>
<dbReference type="EMBL" id="LS483250">
    <property type="protein sequence ID" value="SQD79776.1"/>
    <property type="molecule type" value="Genomic_DNA"/>
</dbReference>
<dbReference type="InterPro" id="IPR050177">
    <property type="entry name" value="Lipid_A_modif_metabolic_enz"/>
</dbReference>
<dbReference type="CDD" id="cd08946">
    <property type="entry name" value="SDR_e"/>
    <property type="match status" value="1"/>
</dbReference>
<proteinExistence type="predicted"/>
<dbReference type="Proteomes" id="UP000250163">
    <property type="component" value="Chromosome MORIYA"/>
</dbReference>
<evidence type="ECO:0000313" key="3">
    <source>
        <dbReference type="Proteomes" id="UP000250163"/>
    </source>
</evidence>
<dbReference type="OrthoDB" id="9801056at2"/>
<dbReference type="InterPro" id="IPR001509">
    <property type="entry name" value="Epimerase_deHydtase"/>
</dbReference>
<organism evidence="2 3">
    <name type="scientific">Moritella yayanosii</name>
    <dbReference type="NCBI Taxonomy" id="69539"/>
    <lineage>
        <taxon>Bacteria</taxon>
        <taxon>Pseudomonadati</taxon>
        <taxon>Pseudomonadota</taxon>
        <taxon>Gammaproteobacteria</taxon>
        <taxon>Alteromonadales</taxon>
        <taxon>Moritellaceae</taxon>
        <taxon>Moritella</taxon>
    </lineage>
</organism>
<gene>
    <name evidence="2" type="ORF">MORIYA_3321</name>
</gene>
<dbReference type="AlphaFoldDB" id="A0A330LU48"/>
<evidence type="ECO:0000313" key="2">
    <source>
        <dbReference type="EMBL" id="SQD79776.1"/>
    </source>
</evidence>
<sequence length="318" mass="36088">MATIIIFGGSGFIGTHLSHKLISDDYNVIIIDLNKPRFSHEQLTYIKCDVRDLSKLDINVPIERIYNFAAVHTTPGHPTHEYYDTNIAGASSVCELAEKHDVNEIIFTSSISVYGPDEEQKDENTELTPNSAYGYSKMLAEKIHKSWYKSRDNRKLTIVRPAVVFGPGEGGNFTRLATMMGKGIFIYPGRKNTIKACIYVEDLISAIESARYTDNSFELFNGAYPERYTLENIIECFKKNHFPNVKLFMVPKQVVLCAASLFKIVNFLNIGIHPDRVMKLIRSTNIYPSWIVENEIQLPGDLESALQRWSDSTNGRFD</sequence>
<dbReference type="InterPro" id="IPR036291">
    <property type="entry name" value="NAD(P)-bd_dom_sf"/>
</dbReference>
<dbReference type="Pfam" id="PF01370">
    <property type="entry name" value="Epimerase"/>
    <property type="match status" value="1"/>
</dbReference>